<dbReference type="InterPro" id="IPR027417">
    <property type="entry name" value="P-loop_NTPase"/>
</dbReference>
<comment type="similarity">
    <text evidence="3">In the C-terminal section; belongs to the peptidase M41 family.</text>
</comment>
<dbReference type="SUPFAM" id="SSF52540">
    <property type="entry name" value="P-loop containing nucleoside triphosphate hydrolases"/>
    <property type="match status" value="1"/>
</dbReference>
<dbReference type="InterPro" id="IPR041569">
    <property type="entry name" value="AAA_lid_3"/>
</dbReference>
<dbReference type="Gene3D" id="3.40.50.300">
    <property type="entry name" value="P-loop containing nucleotide triphosphate hydrolases"/>
    <property type="match status" value="1"/>
</dbReference>
<evidence type="ECO:0000256" key="13">
    <source>
        <dbReference type="ARBA" id="ARBA00023136"/>
    </source>
</evidence>
<dbReference type="InterPro" id="IPR003960">
    <property type="entry name" value="ATPase_AAA_CS"/>
</dbReference>
<keyword evidence="4" id="KW-0645">Protease</keyword>
<dbReference type="PANTHER" id="PTHR23076:SF113">
    <property type="entry name" value="ATP-DEPENDENT ZINC METALLOPROTEASE FTSH 1, CHLOROPLASTIC-RELATED"/>
    <property type="match status" value="1"/>
</dbReference>
<dbReference type="Gene3D" id="1.10.8.60">
    <property type="match status" value="1"/>
</dbReference>
<dbReference type="FunFam" id="3.40.50.300:FF:000001">
    <property type="entry name" value="ATP-dependent zinc metalloprotease FtsH"/>
    <property type="match status" value="1"/>
</dbReference>
<evidence type="ECO:0000256" key="12">
    <source>
        <dbReference type="ARBA" id="ARBA00023049"/>
    </source>
</evidence>
<dbReference type="Pfam" id="PF00004">
    <property type="entry name" value="AAA"/>
    <property type="match status" value="1"/>
</dbReference>
<keyword evidence="11 14" id="KW-1133">Transmembrane helix</keyword>
<dbReference type="EMBL" id="OP765584">
    <property type="protein sequence ID" value="UZT29252.1"/>
    <property type="molecule type" value="Genomic_DNA"/>
</dbReference>
<keyword evidence="5 14" id="KW-0812">Transmembrane</keyword>
<evidence type="ECO:0000256" key="6">
    <source>
        <dbReference type="ARBA" id="ARBA00022723"/>
    </source>
</evidence>
<sequence>MKLFGIIFSMFSLSNAIILDKPVLKELGSKQFISYKPSQLISDIGKQTKNNFGQQWTLNDFMNEAAKNHIESATIVQQDDNIKSIVAIDNFGVDGIPGADNIHLVQTGIDKFNDIALNTLIDKNIYYDIFNVQHNGLETFFNIFQNIVVIYILFTLLSVVFRTFGGGGMPGMGGFGGGQLAPKNDLINPDDIDIRFDDVAGCDEAKYELEEVVEFLKDPEKFSVIGAKVPKGVLLEGPPGTGKTLLARAVAGEAGVSYISVSASQFIEMFVGLGASRVRKLFETARQNKPCVIFIDEIDAIGKKRGSAFSNGGNEEREQTLNQILTNMDGFDKDEGIIIIGATNRIDILDDALVRSGRFDRKIKVSLPDEKGREKILKVHLKNKLVDNNIDYDQISRLTSGFSGADLANIANEAAILAVRDNKTFISNKYLLDAFEKITIGLPKNNDLRDNKTLSMIAYHEMGHALTANLFKSFFNINKVTINANNNGAGGFTLFTPNDEYINYPTKKYLLANMIVAMGGRAAEVIFYNKTDTNLPIYNEKELFSNIKNLDITTGSSNDLIQTNNLARQYIDLFGVNNFERLDSFSRELNNFDYSHDKLEIYKKDDNFYSPNTLSENSKYTVDYECSLLINYAYNRAIDILVKNKDLLIESSNKLLREKTLNSTYFDNLYCSYY</sequence>
<keyword evidence="6" id="KW-0479">Metal-binding</keyword>
<dbReference type="Pfam" id="PF17862">
    <property type="entry name" value="AAA_lid_3"/>
    <property type="match status" value="1"/>
</dbReference>
<keyword evidence="7" id="KW-0547">Nucleotide-binding</keyword>
<dbReference type="GO" id="GO:0005524">
    <property type="term" value="F:ATP binding"/>
    <property type="evidence" value="ECO:0007669"/>
    <property type="project" value="UniProtKB-KW"/>
</dbReference>
<evidence type="ECO:0000313" key="16">
    <source>
        <dbReference type="EMBL" id="UZT28900.1"/>
    </source>
</evidence>
<protein>
    <submittedName>
        <fullName evidence="17">ATP-dependent zinc metalloprotease</fullName>
    </submittedName>
</protein>
<comment type="subcellular location">
    <subcellularLocation>
        <location evidence="2">Membrane</location>
    </subcellularLocation>
</comment>
<dbReference type="InterPro" id="IPR037219">
    <property type="entry name" value="Peptidase_M41-like"/>
</dbReference>
<dbReference type="InterPro" id="IPR000642">
    <property type="entry name" value="Peptidase_M41"/>
</dbReference>
<dbReference type="GO" id="GO:0016020">
    <property type="term" value="C:membrane"/>
    <property type="evidence" value="ECO:0007669"/>
    <property type="project" value="UniProtKB-SubCell"/>
</dbReference>
<dbReference type="PROSITE" id="PS00674">
    <property type="entry name" value="AAA"/>
    <property type="match status" value="1"/>
</dbReference>
<organism evidence="17">
    <name type="scientific">Nucleocytoviricota sp</name>
    <dbReference type="NCBI Taxonomy" id="2809609"/>
    <lineage>
        <taxon>Viruses</taxon>
        <taxon>Varidnaviria</taxon>
        <taxon>Bamfordvirae</taxon>
        <taxon>Nucleocytoviricota</taxon>
    </lineage>
</organism>
<dbReference type="SMART" id="SM00382">
    <property type="entry name" value="AAA"/>
    <property type="match status" value="1"/>
</dbReference>
<evidence type="ECO:0000256" key="7">
    <source>
        <dbReference type="ARBA" id="ARBA00022741"/>
    </source>
</evidence>
<feature type="transmembrane region" description="Helical" evidence="14">
    <location>
        <begin position="143"/>
        <end position="164"/>
    </location>
</feature>
<dbReference type="GO" id="GO:0004222">
    <property type="term" value="F:metalloendopeptidase activity"/>
    <property type="evidence" value="ECO:0007669"/>
    <property type="project" value="InterPro"/>
</dbReference>
<dbReference type="GO" id="GO:0006508">
    <property type="term" value="P:proteolysis"/>
    <property type="evidence" value="ECO:0007669"/>
    <property type="project" value="UniProtKB-KW"/>
</dbReference>
<keyword evidence="10" id="KW-0067">ATP-binding</keyword>
<dbReference type="CDD" id="cd19501">
    <property type="entry name" value="RecA-like_FtsH"/>
    <property type="match status" value="1"/>
</dbReference>
<evidence type="ECO:0000256" key="14">
    <source>
        <dbReference type="SAM" id="Phobius"/>
    </source>
</evidence>
<dbReference type="SUPFAM" id="SSF140990">
    <property type="entry name" value="FtsH protease domain-like"/>
    <property type="match status" value="1"/>
</dbReference>
<evidence type="ECO:0000256" key="1">
    <source>
        <dbReference type="ARBA" id="ARBA00001947"/>
    </source>
</evidence>
<name>A0A9E8JZC8_9VIRU</name>
<dbReference type="EMBL" id="OP765507">
    <property type="protein sequence ID" value="UZT28900.1"/>
    <property type="molecule type" value="Genomic_DNA"/>
</dbReference>
<evidence type="ECO:0000256" key="9">
    <source>
        <dbReference type="ARBA" id="ARBA00022833"/>
    </source>
</evidence>
<dbReference type="InterPro" id="IPR003959">
    <property type="entry name" value="ATPase_AAA_core"/>
</dbReference>
<dbReference type="InterPro" id="IPR003593">
    <property type="entry name" value="AAA+_ATPase"/>
</dbReference>
<keyword evidence="13 14" id="KW-0472">Membrane</keyword>
<evidence type="ECO:0000256" key="8">
    <source>
        <dbReference type="ARBA" id="ARBA00022801"/>
    </source>
</evidence>
<accession>A0A9E8JZC8</accession>
<evidence type="ECO:0000259" key="15">
    <source>
        <dbReference type="SMART" id="SM00382"/>
    </source>
</evidence>
<evidence type="ECO:0000256" key="4">
    <source>
        <dbReference type="ARBA" id="ARBA00022670"/>
    </source>
</evidence>
<dbReference type="Pfam" id="PF01434">
    <property type="entry name" value="Peptidase_M41"/>
    <property type="match status" value="2"/>
</dbReference>
<evidence type="ECO:0000256" key="11">
    <source>
        <dbReference type="ARBA" id="ARBA00022989"/>
    </source>
</evidence>
<comment type="cofactor">
    <cofactor evidence="1">
        <name>Zn(2+)</name>
        <dbReference type="ChEBI" id="CHEBI:29105"/>
    </cofactor>
</comment>
<proteinExistence type="inferred from homology"/>
<dbReference type="GO" id="GO:0016887">
    <property type="term" value="F:ATP hydrolysis activity"/>
    <property type="evidence" value="ECO:0007669"/>
    <property type="project" value="InterPro"/>
</dbReference>
<feature type="domain" description="AAA+ ATPase" evidence="15">
    <location>
        <begin position="229"/>
        <end position="369"/>
    </location>
</feature>
<keyword evidence="8" id="KW-0378">Hydrolase</keyword>
<evidence type="ECO:0000256" key="2">
    <source>
        <dbReference type="ARBA" id="ARBA00004370"/>
    </source>
</evidence>
<dbReference type="PANTHER" id="PTHR23076">
    <property type="entry name" value="METALLOPROTEASE M41 FTSH"/>
    <property type="match status" value="1"/>
</dbReference>
<evidence type="ECO:0000256" key="5">
    <source>
        <dbReference type="ARBA" id="ARBA00022692"/>
    </source>
</evidence>
<dbReference type="GO" id="GO:0004176">
    <property type="term" value="F:ATP-dependent peptidase activity"/>
    <property type="evidence" value="ECO:0007669"/>
    <property type="project" value="InterPro"/>
</dbReference>
<dbReference type="GO" id="GO:0046872">
    <property type="term" value="F:metal ion binding"/>
    <property type="evidence" value="ECO:0007669"/>
    <property type="project" value="UniProtKB-KW"/>
</dbReference>
<keyword evidence="12 17" id="KW-0482">Metalloprotease</keyword>
<evidence type="ECO:0000256" key="10">
    <source>
        <dbReference type="ARBA" id="ARBA00022840"/>
    </source>
</evidence>
<evidence type="ECO:0000256" key="3">
    <source>
        <dbReference type="ARBA" id="ARBA00010044"/>
    </source>
</evidence>
<dbReference type="Gene3D" id="1.20.58.760">
    <property type="entry name" value="Peptidase M41"/>
    <property type="match status" value="1"/>
</dbReference>
<reference evidence="17" key="1">
    <citation type="submission" date="2022-11" db="EMBL/GenBank/DDBJ databases">
        <title>Genomics discovery of giant fungal viruses from subsurface oceanic crustal fluids.</title>
        <authorList>
            <person name="Bhattacharjee A.S."/>
            <person name="Schulz F."/>
            <person name="Woyke T."/>
            <person name="Orcutt B.N."/>
            <person name="Matinez Martinez J."/>
        </authorList>
    </citation>
    <scope>NUCLEOTIDE SEQUENCE</scope>
    <source>
        <strain evidence="16">VSAG1.JdFR</strain>
        <strain evidence="17">VSAG8.JdFR</strain>
    </source>
</reference>
<keyword evidence="9" id="KW-0862">Zinc</keyword>
<dbReference type="FunFam" id="1.10.8.60:FF:000001">
    <property type="entry name" value="ATP-dependent zinc metalloprotease FtsH"/>
    <property type="match status" value="1"/>
</dbReference>
<evidence type="ECO:0000313" key="17">
    <source>
        <dbReference type="EMBL" id="UZT29252.1"/>
    </source>
</evidence>